<dbReference type="STRING" id="754035.Mesau_06000"/>
<dbReference type="Proteomes" id="UP000010998">
    <property type="component" value="Chromosome"/>
</dbReference>
<sequence length="258" mass="28175">MTKITDWCTIKSEKVGKHHLTVLELESGKFDVASDTVAAVVPSHYASDERTAKLLKRLGKTKAAAHLKEKLPKSPQVRSGDLGEILGATYVQESTPFGTSINKLRWKDHRNMAMRGDDLVGIQPAAGAGNIRFLKGEVKSAANITAKVLDTARTALKKSHSRPSAHALGFIADRLHEEGNDELADLIDDALWRDGIRLSQVSHMIFAFTGNDASNLLGANVQTYTGQVAQSVVGLRVKDHQKFIRSVFRKVIKNADGK</sequence>
<keyword evidence="3" id="KW-1185">Reference proteome</keyword>
<dbReference type="OrthoDB" id="268197at2"/>
<dbReference type="Pfam" id="PF08878">
    <property type="entry name" value="HamA"/>
    <property type="match status" value="1"/>
</dbReference>
<dbReference type="RefSeq" id="WP_015319264.1">
    <property type="nucleotide sequence ID" value="NC_019973.1"/>
</dbReference>
<dbReference type="GeneID" id="90993178"/>
<dbReference type="AlphaFoldDB" id="L0KW54"/>
<protein>
    <recommendedName>
        <fullName evidence="1">Anti-bacteriophage protein A/HamA C-terminal domain-containing protein</fullName>
    </recommendedName>
</protein>
<dbReference type="InterPro" id="IPR014976">
    <property type="entry name" value="AbpA_HamA_C"/>
</dbReference>
<evidence type="ECO:0000259" key="1">
    <source>
        <dbReference type="Pfam" id="PF08878"/>
    </source>
</evidence>
<dbReference type="KEGG" id="mam:Mesau_06000"/>
<reference evidence="3" key="1">
    <citation type="submission" date="2012-02" db="EMBL/GenBank/DDBJ databases">
        <title>Complete sequence of Mesorhizobium australicum WSM2073.</title>
        <authorList>
            <person name="Lucas S."/>
            <person name="Han J."/>
            <person name="Lapidus A."/>
            <person name="Cheng J.-F."/>
            <person name="Goodwin L."/>
            <person name="Pitluck S."/>
            <person name="Peters L."/>
            <person name="Gu W."/>
            <person name="Detter J.C."/>
            <person name="Han C."/>
            <person name="Tapia R."/>
            <person name="Land M."/>
            <person name="Hauser L."/>
            <person name="Kyrpides N."/>
            <person name="Ivanova N."/>
            <person name="Pagani I."/>
            <person name="Reeve W.G."/>
            <person name="Howieson J.G."/>
            <person name="Tiwari R.P."/>
            <person name="O'Hara G.W."/>
            <person name="Atkins C.A."/>
            <person name="Ronson C.W."/>
            <person name="Nandasena K.G."/>
            <person name="Woyke T."/>
        </authorList>
    </citation>
    <scope>NUCLEOTIDE SEQUENCE [LARGE SCALE GENOMIC DNA]</scope>
    <source>
        <strain evidence="3">LMG 24608 / HAMBI 3006 / WSM2073</strain>
    </source>
</reference>
<gene>
    <name evidence="2" type="ordered locus">Mesau_06000</name>
</gene>
<accession>L0KW54</accession>
<dbReference type="eggNOG" id="ENOG502Z9K4">
    <property type="taxonomic scope" value="Bacteria"/>
</dbReference>
<dbReference type="EMBL" id="CP003358">
    <property type="protein sequence ID" value="AGB48219.1"/>
    <property type="molecule type" value="Genomic_DNA"/>
</dbReference>
<name>L0KW54_MESAW</name>
<organism evidence="2 3">
    <name type="scientific">Mesorhizobium australicum (strain HAMBI 3006 / LMG 24608 / WSM2073)</name>
    <dbReference type="NCBI Taxonomy" id="754035"/>
    <lineage>
        <taxon>Bacteria</taxon>
        <taxon>Pseudomonadati</taxon>
        <taxon>Pseudomonadota</taxon>
        <taxon>Alphaproteobacteria</taxon>
        <taxon>Hyphomicrobiales</taxon>
        <taxon>Phyllobacteriaceae</taxon>
        <taxon>Mesorhizobium</taxon>
    </lineage>
</organism>
<feature type="domain" description="Anti-bacteriophage protein A/HamA C-terminal" evidence="1">
    <location>
        <begin position="7"/>
        <end position="250"/>
    </location>
</feature>
<evidence type="ECO:0000313" key="2">
    <source>
        <dbReference type="EMBL" id="AGB48219.1"/>
    </source>
</evidence>
<dbReference type="HOGENOM" id="CLU_1076918_0_0_5"/>
<evidence type="ECO:0000313" key="3">
    <source>
        <dbReference type="Proteomes" id="UP000010998"/>
    </source>
</evidence>
<proteinExistence type="predicted"/>